<proteinExistence type="predicted"/>
<protein>
    <submittedName>
        <fullName evidence="1">Uncharacterized protein</fullName>
    </submittedName>
</protein>
<organism evidence="1">
    <name type="scientific">marine sediment metagenome</name>
    <dbReference type="NCBI Taxonomy" id="412755"/>
    <lineage>
        <taxon>unclassified sequences</taxon>
        <taxon>metagenomes</taxon>
        <taxon>ecological metagenomes</taxon>
    </lineage>
</organism>
<gene>
    <name evidence="1" type="ORF">LCGC14_2615450</name>
</gene>
<feature type="non-terminal residue" evidence="1">
    <location>
        <position position="1"/>
    </location>
</feature>
<evidence type="ECO:0000313" key="1">
    <source>
        <dbReference type="EMBL" id="KKL04496.1"/>
    </source>
</evidence>
<dbReference type="AlphaFoldDB" id="A0A0F9CFQ1"/>
<name>A0A0F9CFQ1_9ZZZZ</name>
<sequence>HILNMKYRRYKVSAATWYGPFEEPEGAIELALAPGESHEYRFEGYHEQWNDPGDWECDPAMGSSYDWEFWLEDELGNKSQIATTRT</sequence>
<reference evidence="1" key="1">
    <citation type="journal article" date="2015" name="Nature">
        <title>Complex archaea that bridge the gap between prokaryotes and eukaryotes.</title>
        <authorList>
            <person name="Spang A."/>
            <person name="Saw J.H."/>
            <person name="Jorgensen S.L."/>
            <person name="Zaremba-Niedzwiedzka K."/>
            <person name="Martijn J."/>
            <person name="Lind A.E."/>
            <person name="van Eijk R."/>
            <person name="Schleper C."/>
            <person name="Guy L."/>
            <person name="Ettema T.J."/>
        </authorList>
    </citation>
    <scope>NUCLEOTIDE SEQUENCE</scope>
</reference>
<dbReference type="EMBL" id="LAZR01044500">
    <property type="protein sequence ID" value="KKL04496.1"/>
    <property type="molecule type" value="Genomic_DNA"/>
</dbReference>
<accession>A0A0F9CFQ1</accession>
<comment type="caution">
    <text evidence="1">The sequence shown here is derived from an EMBL/GenBank/DDBJ whole genome shotgun (WGS) entry which is preliminary data.</text>
</comment>